<dbReference type="STRING" id="429701.A0A2G9I0H8"/>
<name>A0A2G9I0H8_9LAMI</name>
<organism evidence="4 5">
    <name type="scientific">Handroanthus impetiginosus</name>
    <dbReference type="NCBI Taxonomy" id="429701"/>
    <lineage>
        <taxon>Eukaryota</taxon>
        <taxon>Viridiplantae</taxon>
        <taxon>Streptophyta</taxon>
        <taxon>Embryophyta</taxon>
        <taxon>Tracheophyta</taxon>
        <taxon>Spermatophyta</taxon>
        <taxon>Magnoliopsida</taxon>
        <taxon>eudicotyledons</taxon>
        <taxon>Gunneridae</taxon>
        <taxon>Pentapetalae</taxon>
        <taxon>asterids</taxon>
        <taxon>lamiids</taxon>
        <taxon>Lamiales</taxon>
        <taxon>Bignoniaceae</taxon>
        <taxon>Crescentiina</taxon>
        <taxon>Tabebuia alliance</taxon>
        <taxon>Handroanthus</taxon>
    </lineage>
</organism>
<dbReference type="PANTHER" id="PTHR46116">
    <property type="entry name" value="(E3-INDEPENDENT) E2 UBIQUITIN-CONJUGATING ENZYME"/>
    <property type="match status" value="1"/>
</dbReference>
<evidence type="ECO:0000313" key="4">
    <source>
        <dbReference type="EMBL" id="PIN23246.1"/>
    </source>
</evidence>
<evidence type="ECO:0000313" key="5">
    <source>
        <dbReference type="Proteomes" id="UP000231279"/>
    </source>
</evidence>
<dbReference type="EMBL" id="NKXS01000600">
    <property type="protein sequence ID" value="PIN23246.1"/>
    <property type="molecule type" value="Genomic_DNA"/>
</dbReference>
<evidence type="ECO:0000256" key="1">
    <source>
        <dbReference type="ARBA" id="ARBA00022679"/>
    </source>
</evidence>
<proteinExistence type="predicted"/>
<keyword evidence="5" id="KW-1185">Reference proteome</keyword>
<dbReference type="InterPro" id="IPR016135">
    <property type="entry name" value="UBQ-conjugating_enzyme/RWD"/>
</dbReference>
<evidence type="ECO:0000256" key="2">
    <source>
        <dbReference type="ARBA" id="ARBA00022786"/>
    </source>
</evidence>
<dbReference type="InterPro" id="IPR000608">
    <property type="entry name" value="UBC"/>
</dbReference>
<dbReference type="Pfam" id="PF00179">
    <property type="entry name" value="UQ_con"/>
    <property type="match status" value="1"/>
</dbReference>
<dbReference type="SUPFAM" id="SSF54495">
    <property type="entry name" value="UBC-like"/>
    <property type="match status" value="1"/>
</dbReference>
<gene>
    <name evidence="4" type="ORF">CDL12_04012</name>
</gene>
<feature type="domain" description="UBC core" evidence="3">
    <location>
        <begin position="43"/>
        <end position="199"/>
    </location>
</feature>
<dbReference type="GO" id="GO:0061631">
    <property type="term" value="F:ubiquitin conjugating enzyme activity"/>
    <property type="evidence" value="ECO:0007669"/>
    <property type="project" value="TreeGrafter"/>
</dbReference>
<dbReference type="GO" id="GO:0016874">
    <property type="term" value="F:ligase activity"/>
    <property type="evidence" value="ECO:0007669"/>
    <property type="project" value="UniProtKB-KW"/>
</dbReference>
<evidence type="ECO:0000259" key="3">
    <source>
        <dbReference type="PROSITE" id="PS50127"/>
    </source>
</evidence>
<keyword evidence="4" id="KW-0436">Ligase</keyword>
<dbReference type="PROSITE" id="PS50127">
    <property type="entry name" value="UBC_2"/>
    <property type="match status" value="1"/>
</dbReference>
<keyword evidence="1" id="KW-0808">Transferase</keyword>
<protein>
    <submittedName>
        <fullName evidence="4">Ubiquitin-protein ligase</fullName>
    </submittedName>
</protein>
<accession>A0A2G9I0H8</accession>
<dbReference type="OrthoDB" id="47801at2759"/>
<keyword evidence="2" id="KW-0833">Ubl conjugation pathway</keyword>
<dbReference type="Gene3D" id="3.10.110.10">
    <property type="entry name" value="Ubiquitin Conjugating Enzyme"/>
    <property type="match status" value="1"/>
</dbReference>
<sequence>MQGNEESRASRIQFNHFDVVPEAKDHYFSSSAVKKCFSNENSPVYAKIMKEWKILEKNLPQDIYVQVYETRIDLLRAVIIGASGTPYHDGLFFFDILLPSNYPREPPSVYYHSHGYHLNPNLYDNGTVCLSLINTWHGDKTERWTIESSILQVLVSIQGLVLNEKPFFNEPGRSMSQWFERASYAYNEDVFILSCKTMLHIMKKPPENFEDFVAEHFRSRAASILAAIQDYQKGNMLVGQFQMFNSSSGFKASNAFRTNLNRILSELKTAFDSVISEAGMEEIEKKENEEASSSSSKTQRTVKKWKLLKYASSKRKTKENVEKKKDGIWNRIISYAKRILK</sequence>
<dbReference type="Proteomes" id="UP000231279">
    <property type="component" value="Unassembled WGS sequence"/>
</dbReference>
<dbReference type="PANTHER" id="PTHR46116:SF19">
    <property type="entry name" value="UBIQUITIN-CONJUGATING ENZYME FAMILY PROTEIN"/>
    <property type="match status" value="1"/>
</dbReference>
<reference evidence="5" key="1">
    <citation type="journal article" date="2018" name="Gigascience">
        <title>Genome assembly of the Pink Ipe (Handroanthus impetiginosus, Bignoniaceae), a highly valued, ecologically keystone Neotropical timber forest tree.</title>
        <authorList>
            <person name="Silva-Junior O.B."/>
            <person name="Grattapaglia D."/>
            <person name="Novaes E."/>
            <person name="Collevatti R.G."/>
        </authorList>
    </citation>
    <scope>NUCLEOTIDE SEQUENCE [LARGE SCALE GENOMIC DNA]</scope>
    <source>
        <strain evidence="5">cv. UFG-1</strain>
    </source>
</reference>
<comment type="caution">
    <text evidence="4">The sequence shown here is derived from an EMBL/GenBank/DDBJ whole genome shotgun (WGS) entry which is preliminary data.</text>
</comment>
<dbReference type="SMART" id="SM00212">
    <property type="entry name" value="UBCc"/>
    <property type="match status" value="1"/>
</dbReference>
<dbReference type="AlphaFoldDB" id="A0A2G9I0H8"/>
<dbReference type="CDD" id="cd23837">
    <property type="entry name" value="UBCc_UBE2O"/>
    <property type="match status" value="1"/>
</dbReference>